<evidence type="ECO:0000313" key="3">
    <source>
        <dbReference type="Proteomes" id="UP000753724"/>
    </source>
</evidence>
<dbReference type="InterPro" id="IPR025514">
    <property type="entry name" value="DUF4402"/>
</dbReference>
<keyword evidence="1" id="KW-0732">Signal</keyword>
<dbReference type="EMBL" id="JAAAPO010000003">
    <property type="protein sequence ID" value="NBC36886.1"/>
    <property type="molecule type" value="Genomic_DNA"/>
</dbReference>
<reference evidence="3" key="1">
    <citation type="submission" date="2020-01" db="EMBL/GenBank/DDBJ databases">
        <title>Sphingomonas sp. strain CSW-10.</title>
        <authorList>
            <person name="Chen W.-M."/>
        </authorList>
    </citation>
    <scope>NUCLEOTIDE SEQUENCE [LARGE SCALE GENOMIC DNA]</scope>
    <source>
        <strain evidence="3">FSY-8</strain>
    </source>
</reference>
<accession>A0ABW9XED4</accession>
<dbReference type="RefSeq" id="WP_161718350.1">
    <property type="nucleotide sequence ID" value="NZ_JAAAPO010000003.1"/>
</dbReference>
<name>A0ABW9XED4_9SPHN</name>
<evidence type="ECO:0000256" key="1">
    <source>
        <dbReference type="SAM" id="SignalP"/>
    </source>
</evidence>
<evidence type="ECO:0000313" key="2">
    <source>
        <dbReference type="EMBL" id="NBC36886.1"/>
    </source>
</evidence>
<comment type="caution">
    <text evidence="2">The sequence shown here is derived from an EMBL/GenBank/DDBJ whole genome shotgun (WGS) entry which is preliminary data.</text>
</comment>
<dbReference type="Proteomes" id="UP000753724">
    <property type="component" value="Unassembled WGS sequence"/>
</dbReference>
<proteinExistence type="predicted"/>
<feature type="signal peptide" evidence="1">
    <location>
        <begin position="1"/>
        <end position="33"/>
    </location>
</feature>
<organism evidence="2 3">
    <name type="scientific">Novosphingobium ovatum</name>
    <dbReference type="NCBI Taxonomy" id="1908523"/>
    <lineage>
        <taxon>Bacteria</taxon>
        <taxon>Pseudomonadati</taxon>
        <taxon>Pseudomonadota</taxon>
        <taxon>Alphaproteobacteria</taxon>
        <taxon>Sphingomonadales</taxon>
        <taxon>Sphingomonadaceae</taxon>
        <taxon>Novosphingobium</taxon>
    </lineage>
</organism>
<sequence>MTPALFRSALPRLPHLSGMAALLLSVAPSVAQAAQPSATKAGVAVSEVIAPITLYHARNHGAVVSAIASNGRSRASGNAELSFGKFTAGPAGGTVTVSASGSGSTGGDTRFVPGSSVSEDEFQVTGDPSRAFSIATTSGTVTRGSASMSFSTSPSALSGTLSNAGAGSFTVGGTLTVPAAIAPGVYTGSYSAMVAYN</sequence>
<keyword evidence="3" id="KW-1185">Reference proteome</keyword>
<gene>
    <name evidence="2" type="ORF">GTZ99_09985</name>
</gene>
<protein>
    <submittedName>
        <fullName evidence="2">DUF4402 domain-containing protein</fullName>
    </submittedName>
</protein>
<dbReference type="Pfam" id="PF14352">
    <property type="entry name" value="DUF4402"/>
    <property type="match status" value="1"/>
</dbReference>
<feature type="chain" id="PRO_5047071694" evidence="1">
    <location>
        <begin position="34"/>
        <end position="197"/>
    </location>
</feature>